<comment type="similarity">
    <text evidence="1">Belongs to the enoyl-CoA hydratase/isomerase family.</text>
</comment>
<sequence length="290" mass="31750">MEKMIETVVEDGVARITLNRPHVLNAVNLQMIVQLRAVLSELRHKPDARVLLLTGAGRAFCAGIDLGAPFMQEEEGQADPSRRFRALMDDAINGLMRDLYAFDRPKIAAVNGAAVGGGCGLALVCDMVLAARSSYFLFPFALRLARVPDMGMTWFLPRLLGRSRALGLAMLGDRLPAAQAEQWGLVWKCVEDEALQGEATALAHRLREGPPRAFAEQTRILDAAPFNSFGDQLDLERDVQAALVCTPDAIEAVRAFREKRPAHFGWPANPTEGQSQQETQPRVKHRGGGA</sequence>
<dbReference type="Pfam" id="PF00378">
    <property type="entry name" value="ECH_1"/>
    <property type="match status" value="1"/>
</dbReference>
<organism evidence="3 4">
    <name type="scientific">Xanthobacter aminoxidans</name>
    <dbReference type="NCBI Taxonomy" id="186280"/>
    <lineage>
        <taxon>Bacteria</taxon>
        <taxon>Pseudomonadati</taxon>
        <taxon>Pseudomonadota</taxon>
        <taxon>Alphaproteobacteria</taxon>
        <taxon>Hyphomicrobiales</taxon>
        <taxon>Xanthobacteraceae</taxon>
        <taxon>Xanthobacter</taxon>
    </lineage>
</organism>
<dbReference type="InterPro" id="IPR018376">
    <property type="entry name" value="Enoyl-CoA_hyd/isom_CS"/>
</dbReference>
<gene>
    <name evidence="3" type="ORF">V5F30_24020</name>
</gene>
<dbReference type="PANTHER" id="PTHR43459:SF1">
    <property type="entry name" value="EG:BACN32G11.4 PROTEIN"/>
    <property type="match status" value="1"/>
</dbReference>
<protein>
    <submittedName>
        <fullName evidence="3">Enoyl-CoA hydratase-related protein</fullName>
    </submittedName>
</protein>
<evidence type="ECO:0000256" key="2">
    <source>
        <dbReference type="SAM" id="MobiDB-lite"/>
    </source>
</evidence>
<dbReference type="EMBL" id="JBAFUR010000010">
    <property type="protein sequence ID" value="MFG1255299.1"/>
    <property type="molecule type" value="Genomic_DNA"/>
</dbReference>
<dbReference type="Gene3D" id="3.90.226.10">
    <property type="entry name" value="2-enoyl-CoA Hydratase, Chain A, domain 1"/>
    <property type="match status" value="1"/>
</dbReference>
<name>A0ABW6ZQP6_9HYPH</name>
<dbReference type="RefSeq" id="WP_051679052.1">
    <property type="nucleotide sequence ID" value="NZ_JBAFUR010000010.1"/>
</dbReference>
<feature type="region of interest" description="Disordered" evidence="2">
    <location>
        <begin position="263"/>
        <end position="290"/>
    </location>
</feature>
<dbReference type="SUPFAM" id="SSF52096">
    <property type="entry name" value="ClpP/crotonase"/>
    <property type="match status" value="1"/>
</dbReference>
<keyword evidence="4" id="KW-1185">Reference proteome</keyword>
<reference evidence="3 4" key="1">
    <citation type="submission" date="2024-02" db="EMBL/GenBank/DDBJ databases">
        <title>Expansion and revision of Xanthobacter and proposal of Roseixanthobacter gen. nov.</title>
        <authorList>
            <person name="Soltysiak M.P.M."/>
            <person name="Jalihal A."/>
            <person name="Ory A."/>
            <person name="Chrisophersen C."/>
            <person name="Lee A.D."/>
            <person name="Boulton J."/>
            <person name="Springer M."/>
        </authorList>
    </citation>
    <scope>NUCLEOTIDE SEQUENCE [LARGE SCALE GENOMIC DNA]</scope>
    <source>
        <strain evidence="3 4">CB5</strain>
    </source>
</reference>
<feature type="compositionally biased region" description="Polar residues" evidence="2">
    <location>
        <begin position="271"/>
        <end position="280"/>
    </location>
</feature>
<dbReference type="PROSITE" id="PS00166">
    <property type="entry name" value="ENOYL_COA_HYDRATASE"/>
    <property type="match status" value="1"/>
</dbReference>
<dbReference type="CDD" id="cd06558">
    <property type="entry name" value="crotonase-like"/>
    <property type="match status" value="1"/>
</dbReference>
<evidence type="ECO:0000313" key="3">
    <source>
        <dbReference type="EMBL" id="MFG1255299.1"/>
    </source>
</evidence>
<evidence type="ECO:0000313" key="4">
    <source>
        <dbReference type="Proteomes" id="UP001604043"/>
    </source>
</evidence>
<dbReference type="PANTHER" id="PTHR43459">
    <property type="entry name" value="ENOYL-COA HYDRATASE"/>
    <property type="match status" value="1"/>
</dbReference>
<accession>A0ABW6ZQP6</accession>
<dbReference type="InterPro" id="IPR029045">
    <property type="entry name" value="ClpP/crotonase-like_dom_sf"/>
</dbReference>
<dbReference type="InterPro" id="IPR001753">
    <property type="entry name" value="Enoyl-CoA_hydra/iso"/>
</dbReference>
<proteinExistence type="inferred from homology"/>
<comment type="caution">
    <text evidence="3">The sequence shown here is derived from an EMBL/GenBank/DDBJ whole genome shotgun (WGS) entry which is preliminary data.</text>
</comment>
<evidence type="ECO:0000256" key="1">
    <source>
        <dbReference type="RuleBase" id="RU003707"/>
    </source>
</evidence>
<dbReference type="Proteomes" id="UP001604043">
    <property type="component" value="Unassembled WGS sequence"/>
</dbReference>